<dbReference type="SMART" id="SM00676">
    <property type="entry name" value="DM10"/>
    <property type="match status" value="1"/>
</dbReference>
<dbReference type="PANTHER" id="PTHR43109">
    <property type="entry name" value="NUCLEOSIDE DIPHOSPHATE KINASE 7"/>
    <property type="match status" value="1"/>
</dbReference>
<comment type="caution">
    <text evidence="12">The sequence shown here is derived from an EMBL/GenBank/DDBJ whole genome shotgun (WGS) entry which is preliminary data.</text>
</comment>
<dbReference type="PROSITE" id="PS51374">
    <property type="entry name" value="NDPK_LIKE"/>
    <property type="match status" value="2"/>
</dbReference>
<feature type="binding site" evidence="8">
    <location>
        <position position="195"/>
    </location>
    <ligand>
        <name>ATP</name>
        <dbReference type="ChEBI" id="CHEBI:30616"/>
    </ligand>
</feature>
<keyword evidence="7 10" id="KW-0547">Nucleotide-binding</keyword>
<evidence type="ECO:0000256" key="10">
    <source>
        <dbReference type="RuleBase" id="RU004013"/>
    </source>
</evidence>
<feature type="binding site" evidence="8">
    <location>
        <position position="101"/>
    </location>
    <ligand>
        <name>ATP</name>
        <dbReference type="ChEBI" id="CHEBI:30616"/>
    </ligand>
</feature>
<dbReference type="EC" id="2.7.4.6" evidence="10"/>
<evidence type="ECO:0000256" key="1">
    <source>
        <dbReference type="ARBA" id="ARBA00004138"/>
    </source>
</evidence>
<dbReference type="InterPro" id="IPR001564">
    <property type="entry name" value="Nucleoside_diP_kinase"/>
</dbReference>
<name>A0A0V0R6P1_PSEPJ</name>
<dbReference type="OrthoDB" id="270127at2759"/>
<dbReference type="InterPro" id="IPR006602">
    <property type="entry name" value="DM10_dom"/>
</dbReference>
<dbReference type="GO" id="GO:0006241">
    <property type="term" value="P:CTP biosynthetic process"/>
    <property type="evidence" value="ECO:0007669"/>
    <property type="project" value="InterPro"/>
</dbReference>
<evidence type="ECO:0000256" key="9">
    <source>
        <dbReference type="RuleBase" id="RU004011"/>
    </source>
</evidence>
<dbReference type="GO" id="GO:0005524">
    <property type="term" value="F:ATP binding"/>
    <property type="evidence" value="ECO:0007669"/>
    <property type="project" value="UniProtKB-KW"/>
</dbReference>
<dbReference type="PRINTS" id="PR01243">
    <property type="entry name" value="NUCDPKINASE"/>
</dbReference>
<keyword evidence="7 10" id="KW-0067">ATP-binding</keyword>
<dbReference type="InterPro" id="IPR011410">
    <property type="entry name" value="NDPK7"/>
</dbReference>
<dbReference type="EMBL" id="LDAU01000040">
    <property type="protein sequence ID" value="KRX10142.1"/>
    <property type="molecule type" value="Genomic_DNA"/>
</dbReference>
<comment type="subcellular location">
    <subcellularLocation>
        <location evidence="1">Cell projection</location>
        <location evidence="1">Cilium</location>
    </subcellularLocation>
    <subcellularLocation>
        <location evidence="2">Cytoplasm</location>
        <location evidence="2">Cytoskeleton</location>
    </subcellularLocation>
</comment>
<feature type="active site" description="Pros-phosphohistidine intermediate" evidence="6 8">
    <location>
        <position position="208"/>
    </location>
</feature>
<evidence type="ECO:0000256" key="4">
    <source>
        <dbReference type="ARBA" id="ARBA00023212"/>
    </source>
</evidence>
<evidence type="ECO:0000256" key="7">
    <source>
        <dbReference type="PIRSR" id="PIRSR036503-51"/>
    </source>
</evidence>
<comment type="similarity">
    <text evidence="8 9">Belongs to the NDK family.</text>
</comment>
<evidence type="ECO:0000256" key="3">
    <source>
        <dbReference type="ARBA" id="ARBA00022490"/>
    </source>
</evidence>
<evidence type="ECO:0000313" key="12">
    <source>
        <dbReference type="EMBL" id="KRX10142.1"/>
    </source>
</evidence>
<dbReference type="Proteomes" id="UP000054937">
    <property type="component" value="Unassembled WGS sequence"/>
</dbReference>
<dbReference type="GO" id="GO:0004550">
    <property type="term" value="F:nucleoside diphosphate kinase activity"/>
    <property type="evidence" value="ECO:0007669"/>
    <property type="project" value="UniProtKB-EC"/>
</dbReference>
<feature type="binding site" evidence="8">
    <location>
        <position position="205"/>
    </location>
    <ligand>
        <name>ATP</name>
        <dbReference type="ChEBI" id="CHEBI:30616"/>
    </ligand>
</feature>
<protein>
    <recommendedName>
        <fullName evidence="10">Nucleoside diphosphate kinase</fullName>
        <ecNumber evidence="10">2.7.4.6</ecNumber>
    </recommendedName>
</protein>
<dbReference type="PROSITE" id="PS00469">
    <property type="entry name" value="NDPK"/>
    <property type="match status" value="1"/>
</dbReference>
<dbReference type="Gene3D" id="2.30.29.170">
    <property type="match status" value="1"/>
</dbReference>
<dbReference type="InterPro" id="IPR023005">
    <property type="entry name" value="Nucleoside_diP_kinase_AS"/>
</dbReference>
<dbReference type="Pfam" id="PF25364">
    <property type="entry name" value="PH_NDK7_N"/>
    <property type="match status" value="1"/>
</dbReference>
<reference evidence="12 13" key="1">
    <citation type="journal article" date="2015" name="Sci. Rep.">
        <title>Genome of the facultative scuticociliatosis pathogen Pseudocohnilembus persalinus provides insight into its virulence through horizontal gene transfer.</title>
        <authorList>
            <person name="Xiong J."/>
            <person name="Wang G."/>
            <person name="Cheng J."/>
            <person name="Tian M."/>
            <person name="Pan X."/>
            <person name="Warren A."/>
            <person name="Jiang C."/>
            <person name="Yuan D."/>
            <person name="Miao W."/>
        </authorList>
    </citation>
    <scope>NUCLEOTIDE SEQUENCE [LARGE SCALE GENOMIC DNA]</scope>
    <source>
        <strain evidence="12">36N120E</strain>
    </source>
</reference>
<dbReference type="OMA" id="IFLKRCD"/>
<evidence type="ECO:0000256" key="5">
    <source>
        <dbReference type="ARBA" id="ARBA00023273"/>
    </source>
</evidence>
<dbReference type="PIRSF" id="PIRSF036503">
    <property type="entry name" value="NDK7"/>
    <property type="match status" value="1"/>
</dbReference>
<comment type="catalytic activity">
    <reaction evidence="10">
        <text>a 2'-deoxyribonucleoside 5'-diphosphate + ATP = a 2'-deoxyribonucleoside 5'-triphosphate + ADP</text>
        <dbReference type="Rhea" id="RHEA:44640"/>
        <dbReference type="ChEBI" id="CHEBI:30616"/>
        <dbReference type="ChEBI" id="CHEBI:61560"/>
        <dbReference type="ChEBI" id="CHEBI:73316"/>
        <dbReference type="ChEBI" id="CHEBI:456216"/>
        <dbReference type="EC" id="2.7.4.6"/>
    </reaction>
</comment>
<sequence>MSDSRFVFLVEWFDIASSVVRKFNFTYYPSSKQIEMVDLKTSKTFLKKVSYPEITIEQLFIGNVIIVYSRQLKIIDYADVFTKNYFEARLQTQEKTFAMIKPDAYLHIGKIIDAIEQSGLIISNLRMTKMTKQNAANFYAEHQGKSFYEGLVEQMSSDLVVGIELVGENAIARWREIIGPTNPQVAKQQAPNSLRALYGTEGPKNVCHGSDSVASANRELEFFFHYQSELKDSAQFSQNTLALIKPHIVKQKQVGKIIDQILSAGFEISALQMFQLDVPTSKEFFEVYKGVLPEYSLQAEHMTKGSCYALEIRQNDAVNKFRELCGPHDPEIARHLAPETIRAKFGKDRVLNAIHCTDLPEDGNLEVQYFFNVLMVPGWKQGY</sequence>
<dbReference type="InParanoid" id="A0A0V0R6P1"/>
<dbReference type="InterPro" id="IPR036850">
    <property type="entry name" value="NDK-like_dom_sf"/>
</dbReference>
<dbReference type="GO" id="GO:0005879">
    <property type="term" value="C:axonemal microtubule"/>
    <property type="evidence" value="ECO:0007669"/>
    <property type="project" value="TreeGrafter"/>
</dbReference>
<gene>
    <name evidence="12" type="ORF">PPERSA_08545</name>
</gene>
<keyword evidence="10" id="KW-0808">Transferase</keyword>
<dbReference type="PROSITE" id="PS51336">
    <property type="entry name" value="DM10"/>
    <property type="match status" value="1"/>
</dbReference>
<feature type="binding site" evidence="8">
    <location>
        <position position="181"/>
    </location>
    <ligand>
        <name>ATP</name>
        <dbReference type="ChEBI" id="CHEBI:30616"/>
    </ligand>
</feature>
<proteinExistence type="inferred from homology"/>
<dbReference type="PANTHER" id="PTHR43109:SF2">
    <property type="entry name" value="NUCLEOSIDE DIPHOSPHATE KINASE 7"/>
    <property type="match status" value="1"/>
</dbReference>
<feature type="binding site" evidence="8">
    <location>
        <position position="175"/>
    </location>
    <ligand>
        <name>ATP</name>
        <dbReference type="ChEBI" id="CHEBI:30616"/>
    </ligand>
</feature>
<dbReference type="AlphaFoldDB" id="A0A0V0R6P1"/>
<dbReference type="CDD" id="cd04412">
    <property type="entry name" value="NDPk7B"/>
    <property type="match status" value="1"/>
</dbReference>
<keyword evidence="5" id="KW-0966">Cell projection</keyword>
<evidence type="ECO:0000256" key="6">
    <source>
        <dbReference type="PIRSR" id="PIRSR036503-50"/>
    </source>
</evidence>
<evidence type="ECO:0000259" key="11">
    <source>
        <dbReference type="PROSITE" id="PS51336"/>
    </source>
</evidence>
<keyword evidence="13" id="KW-1185">Reference proteome</keyword>
<evidence type="ECO:0000313" key="13">
    <source>
        <dbReference type="Proteomes" id="UP000054937"/>
    </source>
</evidence>
<evidence type="ECO:0000256" key="8">
    <source>
        <dbReference type="PROSITE-ProRule" id="PRU00706"/>
    </source>
</evidence>
<keyword evidence="3" id="KW-0963">Cytoplasm</keyword>
<dbReference type="SUPFAM" id="SSF54919">
    <property type="entry name" value="Nucleoside diphosphate kinase, NDK"/>
    <property type="match status" value="2"/>
</dbReference>
<comment type="caution">
    <text evidence="8">Lacks conserved residue(s) required for the propagation of feature annotation.</text>
</comment>
<dbReference type="GO" id="GO:0006183">
    <property type="term" value="P:GTP biosynthetic process"/>
    <property type="evidence" value="ECO:0007669"/>
    <property type="project" value="InterPro"/>
</dbReference>
<organism evidence="12 13">
    <name type="scientific">Pseudocohnilembus persalinus</name>
    <name type="common">Ciliate</name>
    <dbReference type="NCBI Taxonomy" id="266149"/>
    <lineage>
        <taxon>Eukaryota</taxon>
        <taxon>Sar</taxon>
        <taxon>Alveolata</taxon>
        <taxon>Ciliophora</taxon>
        <taxon>Intramacronucleata</taxon>
        <taxon>Oligohymenophorea</taxon>
        <taxon>Scuticociliatia</taxon>
        <taxon>Philasterida</taxon>
        <taxon>Pseudocohnilembidae</taxon>
        <taxon>Pseudocohnilembus</taxon>
    </lineage>
</organism>
<keyword evidence="10 12" id="KW-0418">Kinase</keyword>
<accession>A0A0V0R6P1</accession>
<dbReference type="InterPro" id="IPR034907">
    <property type="entry name" value="NDK-like_dom"/>
</dbReference>
<dbReference type="Gene3D" id="3.30.70.141">
    <property type="entry name" value="Nucleoside diphosphate kinase-like domain"/>
    <property type="match status" value="2"/>
</dbReference>
<feature type="binding site" evidence="8">
    <location>
        <position position="147"/>
    </location>
    <ligand>
        <name>ATP</name>
        <dbReference type="ChEBI" id="CHEBI:30616"/>
    </ligand>
</feature>
<feature type="active site" description="Pros-phosphohistidine intermediate" evidence="8">
    <location>
        <position position="355"/>
    </location>
</feature>
<dbReference type="InterPro" id="IPR037993">
    <property type="entry name" value="NDPk7B"/>
</dbReference>
<dbReference type="SMART" id="SM00562">
    <property type="entry name" value="NDK"/>
    <property type="match status" value="2"/>
</dbReference>
<dbReference type="Pfam" id="PF00334">
    <property type="entry name" value="NDK"/>
    <property type="match status" value="2"/>
</dbReference>
<dbReference type="FunFam" id="3.30.70.141:FF:000004">
    <property type="entry name" value="Nucleoside diphosphate kinase 7"/>
    <property type="match status" value="1"/>
</dbReference>
<dbReference type="InterPro" id="IPR057579">
    <property type="entry name" value="DM10_NDK7"/>
</dbReference>
<feature type="domain" description="DM10" evidence="11">
    <location>
        <begin position="2"/>
        <end position="90"/>
    </location>
</feature>
<dbReference type="GO" id="GO:0006228">
    <property type="term" value="P:UTP biosynthetic process"/>
    <property type="evidence" value="ECO:0007669"/>
    <property type="project" value="InterPro"/>
</dbReference>
<evidence type="ECO:0000256" key="2">
    <source>
        <dbReference type="ARBA" id="ARBA00004245"/>
    </source>
</evidence>
<keyword evidence="4" id="KW-0206">Cytoskeleton</keyword>